<accession>A0A2P2R0Q6</accession>
<organism evidence="1">
    <name type="scientific">Rhizophora mucronata</name>
    <name type="common">Asiatic mangrove</name>
    <dbReference type="NCBI Taxonomy" id="61149"/>
    <lineage>
        <taxon>Eukaryota</taxon>
        <taxon>Viridiplantae</taxon>
        <taxon>Streptophyta</taxon>
        <taxon>Embryophyta</taxon>
        <taxon>Tracheophyta</taxon>
        <taxon>Spermatophyta</taxon>
        <taxon>Magnoliopsida</taxon>
        <taxon>eudicotyledons</taxon>
        <taxon>Gunneridae</taxon>
        <taxon>Pentapetalae</taxon>
        <taxon>rosids</taxon>
        <taxon>fabids</taxon>
        <taxon>Malpighiales</taxon>
        <taxon>Rhizophoraceae</taxon>
        <taxon>Rhizophora</taxon>
    </lineage>
</organism>
<dbReference type="EMBL" id="GGEC01092358">
    <property type="protein sequence ID" value="MBX72842.1"/>
    <property type="molecule type" value="Transcribed_RNA"/>
</dbReference>
<evidence type="ECO:0000313" key="1">
    <source>
        <dbReference type="EMBL" id="MBX72842.1"/>
    </source>
</evidence>
<name>A0A2P2R0Q6_RHIMU</name>
<sequence>MQVKRKLSYIQFKVSFLIENFSQKIFVSTEC</sequence>
<reference evidence="1" key="1">
    <citation type="submission" date="2018-02" db="EMBL/GenBank/DDBJ databases">
        <title>Rhizophora mucronata_Transcriptome.</title>
        <authorList>
            <person name="Meera S.P."/>
            <person name="Sreeshan A."/>
            <person name="Augustine A."/>
        </authorList>
    </citation>
    <scope>NUCLEOTIDE SEQUENCE</scope>
    <source>
        <tissue evidence="1">Leaf</tissue>
    </source>
</reference>
<dbReference type="AlphaFoldDB" id="A0A2P2R0Q6"/>
<proteinExistence type="predicted"/>
<protein>
    <submittedName>
        <fullName evidence="1">Uncharacterized protein</fullName>
    </submittedName>
</protein>